<dbReference type="InterPro" id="IPR009739">
    <property type="entry name" value="LprI-like_N"/>
</dbReference>
<dbReference type="OrthoDB" id="7340239at2"/>
<keyword evidence="4" id="KW-1185">Reference proteome</keyword>
<sequence>MKKNIGLIFFLSIFSSATTAGSLCNSNVTRELEACAKSNFESSDVQLNIKYKTLFSKFSGRNKDMLINSQREWIQYKEKSCQATYDATNPGEEAGIEKWTCLDNLTKIRTKELQYLDSGSGMDEFFHAVDIVSKFYEAGDRNKFIDKLADKASSKGDPIWNFYIVENCKLAASRLHEEKKDCMARQGFYLY</sequence>
<proteinExistence type="predicted"/>
<keyword evidence="1" id="KW-0732">Signal</keyword>
<feature type="signal peptide" evidence="1">
    <location>
        <begin position="1"/>
        <end position="20"/>
    </location>
</feature>
<feature type="domain" description="Lysozyme inhibitor LprI-like N-terminal" evidence="2">
    <location>
        <begin position="27"/>
        <end position="113"/>
    </location>
</feature>
<dbReference type="EMBL" id="FNRQ01000005">
    <property type="protein sequence ID" value="SEB00741.1"/>
    <property type="molecule type" value="Genomic_DNA"/>
</dbReference>
<evidence type="ECO:0000313" key="4">
    <source>
        <dbReference type="Proteomes" id="UP000198638"/>
    </source>
</evidence>
<dbReference type="Pfam" id="PF07007">
    <property type="entry name" value="LprI"/>
    <property type="match status" value="1"/>
</dbReference>
<protein>
    <recommendedName>
        <fullName evidence="2">Lysozyme inhibitor LprI-like N-terminal domain-containing protein</fullName>
    </recommendedName>
</protein>
<dbReference type="AlphaFoldDB" id="A0A1H4FUB7"/>
<dbReference type="STRING" id="83784.SAMN05192564_10589"/>
<evidence type="ECO:0000313" key="3">
    <source>
        <dbReference type="EMBL" id="SEB00741.1"/>
    </source>
</evidence>
<dbReference type="PANTHER" id="PTHR39176:SF1">
    <property type="entry name" value="PERIPLASMIC PROTEIN"/>
    <property type="match status" value="1"/>
</dbReference>
<dbReference type="PANTHER" id="PTHR39176">
    <property type="entry name" value="PERIPLASMIC PROTEIN-RELATED"/>
    <property type="match status" value="1"/>
</dbReference>
<feature type="chain" id="PRO_5011782598" description="Lysozyme inhibitor LprI-like N-terminal domain-containing protein" evidence="1">
    <location>
        <begin position="21"/>
        <end position="191"/>
    </location>
</feature>
<dbReference type="Proteomes" id="UP000198638">
    <property type="component" value="Unassembled WGS sequence"/>
</dbReference>
<dbReference type="RefSeq" id="WP_090534943.1">
    <property type="nucleotide sequence ID" value="NZ_FNRQ01000005.1"/>
</dbReference>
<dbReference type="Gene3D" id="1.20.1270.180">
    <property type="match status" value="1"/>
</dbReference>
<name>A0A1H4FUB7_9BURK</name>
<accession>A0A1H4FUB7</accession>
<organism evidence="3 4">
    <name type="scientific">Paraburkholderia sartisoli</name>
    <dbReference type="NCBI Taxonomy" id="83784"/>
    <lineage>
        <taxon>Bacteria</taxon>
        <taxon>Pseudomonadati</taxon>
        <taxon>Pseudomonadota</taxon>
        <taxon>Betaproteobacteria</taxon>
        <taxon>Burkholderiales</taxon>
        <taxon>Burkholderiaceae</taxon>
        <taxon>Paraburkholderia</taxon>
    </lineage>
</organism>
<gene>
    <name evidence="3" type="ORF">SAMN05192564_10589</name>
</gene>
<evidence type="ECO:0000259" key="2">
    <source>
        <dbReference type="Pfam" id="PF07007"/>
    </source>
</evidence>
<reference evidence="4" key="1">
    <citation type="submission" date="2016-10" db="EMBL/GenBank/DDBJ databases">
        <authorList>
            <person name="Varghese N."/>
            <person name="Submissions S."/>
        </authorList>
    </citation>
    <scope>NUCLEOTIDE SEQUENCE [LARGE SCALE GENOMIC DNA]</scope>
    <source>
        <strain evidence="4">LMG 24000</strain>
    </source>
</reference>
<evidence type="ECO:0000256" key="1">
    <source>
        <dbReference type="SAM" id="SignalP"/>
    </source>
</evidence>